<evidence type="ECO:0000313" key="2">
    <source>
        <dbReference type="Proteomes" id="UP001148629"/>
    </source>
</evidence>
<protein>
    <submittedName>
        <fullName evidence="1">Uncharacterized protein</fullName>
    </submittedName>
</protein>
<dbReference type="Proteomes" id="UP001148629">
    <property type="component" value="Unassembled WGS sequence"/>
</dbReference>
<organism evidence="1 2">
    <name type="scientific">Fusarium decemcellulare</name>
    <dbReference type="NCBI Taxonomy" id="57161"/>
    <lineage>
        <taxon>Eukaryota</taxon>
        <taxon>Fungi</taxon>
        <taxon>Dikarya</taxon>
        <taxon>Ascomycota</taxon>
        <taxon>Pezizomycotina</taxon>
        <taxon>Sordariomycetes</taxon>
        <taxon>Hypocreomycetidae</taxon>
        <taxon>Hypocreales</taxon>
        <taxon>Nectriaceae</taxon>
        <taxon>Fusarium</taxon>
        <taxon>Fusarium decemcellulare species complex</taxon>
    </lineage>
</organism>
<sequence>MSGLKPIVVYKSGPSPNAWKVILVLEELGIPYETIEIGFFDVKKEPLISLNPNGRVPAIRDPNKDIVLWESGAIVDYLIDVYDKNAVLHYTTSPQKYLTRCWEHFQMSGQGPPFGQKRWFEVMHPERIPSAVERFSEEIKRVTGVIDSHLEKQGTDFLVGSQVTYADLMFIPYAVGLKTITAPEIDTSVWKHYTAWLERLSKRPAVAKVLAVWEAEVEKLMKQG</sequence>
<keyword evidence="2" id="KW-1185">Reference proteome</keyword>
<accession>A0ACC1SMX3</accession>
<gene>
    <name evidence="1" type="ORF">NM208_g3836</name>
</gene>
<evidence type="ECO:0000313" key="1">
    <source>
        <dbReference type="EMBL" id="KAJ3542941.1"/>
    </source>
</evidence>
<dbReference type="EMBL" id="JANRMS010000268">
    <property type="protein sequence ID" value="KAJ3542941.1"/>
    <property type="molecule type" value="Genomic_DNA"/>
</dbReference>
<comment type="caution">
    <text evidence="1">The sequence shown here is derived from an EMBL/GenBank/DDBJ whole genome shotgun (WGS) entry which is preliminary data.</text>
</comment>
<name>A0ACC1SMX3_9HYPO</name>
<reference evidence="1" key="1">
    <citation type="submission" date="2022-08" db="EMBL/GenBank/DDBJ databases">
        <title>Genome Sequence of Fusarium decemcellulare.</title>
        <authorList>
            <person name="Buettner E."/>
        </authorList>
    </citation>
    <scope>NUCLEOTIDE SEQUENCE</scope>
    <source>
        <strain evidence="1">Babe19</strain>
    </source>
</reference>
<proteinExistence type="predicted"/>